<feature type="chain" id="PRO_5013547262" evidence="2">
    <location>
        <begin position="22"/>
        <end position="354"/>
    </location>
</feature>
<evidence type="ECO:0000313" key="4">
    <source>
        <dbReference type="Proteomes" id="UP000245764"/>
    </source>
</evidence>
<keyword evidence="1" id="KW-1133">Transmembrane helix</keyword>
<keyword evidence="1" id="KW-0812">Transmembrane</keyword>
<accession>A0A2H1FNA3</accession>
<feature type="signal peptide" evidence="2">
    <location>
        <begin position="1"/>
        <end position="21"/>
    </location>
</feature>
<keyword evidence="1" id="KW-0472">Membrane</keyword>
<evidence type="ECO:0000256" key="1">
    <source>
        <dbReference type="SAM" id="Phobius"/>
    </source>
</evidence>
<feature type="transmembrane region" description="Helical" evidence="1">
    <location>
        <begin position="210"/>
        <end position="230"/>
    </location>
</feature>
<proteinExistence type="predicted"/>
<feature type="transmembrane region" description="Helical" evidence="1">
    <location>
        <begin position="312"/>
        <end position="332"/>
    </location>
</feature>
<dbReference type="Proteomes" id="UP000245764">
    <property type="component" value="Chromosome 1"/>
</dbReference>
<evidence type="ECO:0000256" key="2">
    <source>
        <dbReference type="SAM" id="SignalP"/>
    </source>
</evidence>
<reference evidence="4" key="1">
    <citation type="submission" date="2017-05" db="EMBL/GenBank/DDBJ databases">
        <authorList>
            <person name="Song R."/>
            <person name="Chenine A.L."/>
            <person name="Ruprecht R.M."/>
        </authorList>
    </citation>
    <scope>NUCLEOTIDE SEQUENCE [LARGE SCALE GENOMIC DNA]</scope>
</reference>
<dbReference type="AlphaFoldDB" id="A0A2H1FNA3"/>
<keyword evidence="2" id="KW-0732">Signal</keyword>
<dbReference type="EMBL" id="LT854253">
    <property type="protein sequence ID" value="SMR42801.1"/>
    <property type="molecule type" value="Genomic_DNA"/>
</dbReference>
<name>A0A2H1FNA3_ZYMTR</name>
<feature type="transmembrane region" description="Helical" evidence="1">
    <location>
        <begin position="277"/>
        <end position="306"/>
    </location>
</feature>
<gene>
    <name evidence="3" type="ORF">ZT1E4_G1579</name>
</gene>
<sequence length="354" mass="38609">MGHSSLVVALLVLSMAGPSFAARIPSWDDLFVRYFPLLSDNFRSALHDNCTTEYNKFLRGSLPGQEQTSLLVSSALATCIMDSKYVTSAMLANMQSAGVLLGILPTVLAMLGSNTVEIALLSLRRPLFAACLAAASPAASPVHGSQFYDPIAALKQRAGHVKIPGFGPMVRSIVVTVEWLLVLAALGNVVELGMELGVWTVSSWATKQRYLPLLWTVSVLIVHLAGSASFRLRAHMRQPNGHGPIAFYSRITYWLMDEFTPCAEQTPTLVVWKQETILFLLMSWCTTTLTVVHIVYGVLMLSSLLFISVEDALSVVGRYLISALICRALLAFELRGMSKSSAVQDSDYSDESDT</sequence>
<feature type="transmembrane region" description="Helical" evidence="1">
    <location>
        <begin position="99"/>
        <end position="121"/>
    </location>
</feature>
<evidence type="ECO:0000313" key="3">
    <source>
        <dbReference type="EMBL" id="SMR42801.1"/>
    </source>
</evidence>
<protein>
    <submittedName>
        <fullName evidence="3">Uncharacterized protein</fullName>
    </submittedName>
</protein>
<feature type="transmembrane region" description="Helical" evidence="1">
    <location>
        <begin position="169"/>
        <end position="190"/>
    </location>
</feature>
<organism evidence="3 4">
    <name type="scientific">Zymoseptoria tritici ST99CH_1E4</name>
    <dbReference type="NCBI Taxonomy" id="1276532"/>
    <lineage>
        <taxon>Eukaryota</taxon>
        <taxon>Fungi</taxon>
        <taxon>Dikarya</taxon>
        <taxon>Ascomycota</taxon>
        <taxon>Pezizomycotina</taxon>
        <taxon>Dothideomycetes</taxon>
        <taxon>Dothideomycetidae</taxon>
        <taxon>Mycosphaerellales</taxon>
        <taxon>Mycosphaerellaceae</taxon>
        <taxon>Zymoseptoria</taxon>
    </lineage>
</organism>